<sequence length="57" mass="6855">MHLYIYSSIYIHQPFWYGKGFKDVKIEKAFTQKKYRFSSQLCVLVYERNSCSFNTGC</sequence>
<reference evidence="1" key="1">
    <citation type="submission" date="2015-07" db="EMBL/GenBank/DDBJ databases">
        <title>MeaNS - Measles Nucleotide Surveillance Program.</title>
        <authorList>
            <person name="Tran T."/>
            <person name="Druce J."/>
        </authorList>
    </citation>
    <scope>NUCLEOTIDE SEQUENCE</scope>
    <source>
        <strain evidence="1">UCB-OBI-ISO-001</strain>
        <tissue evidence="1">Gonad</tissue>
    </source>
</reference>
<dbReference type="AlphaFoldDB" id="A0A0L8HWJ1"/>
<proteinExistence type="predicted"/>
<dbReference type="EMBL" id="KQ417224">
    <property type="protein sequence ID" value="KOF93140.1"/>
    <property type="molecule type" value="Genomic_DNA"/>
</dbReference>
<organism evidence="1">
    <name type="scientific">Octopus bimaculoides</name>
    <name type="common">California two-spotted octopus</name>
    <dbReference type="NCBI Taxonomy" id="37653"/>
    <lineage>
        <taxon>Eukaryota</taxon>
        <taxon>Metazoa</taxon>
        <taxon>Spiralia</taxon>
        <taxon>Lophotrochozoa</taxon>
        <taxon>Mollusca</taxon>
        <taxon>Cephalopoda</taxon>
        <taxon>Coleoidea</taxon>
        <taxon>Octopodiformes</taxon>
        <taxon>Octopoda</taxon>
        <taxon>Incirrata</taxon>
        <taxon>Octopodidae</taxon>
        <taxon>Octopus</taxon>
    </lineage>
</organism>
<evidence type="ECO:0000313" key="1">
    <source>
        <dbReference type="EMBL" id="KOF93140.1"/>
    </source>
</evidence>
<accession>A0A0L8HWJ1</accession>
<protein>
    <submittedName>
        <fullName evidence="1">Uncharacterized protein</fullName>
    </submittedName>
</protein>
<name>A0A0L8HWJ1_OCTBM</name>
<gene>
    <name evidence="1" type="ORF">OCBIM_22005020mg</name>
</gene>